<evidence type="ECO:0000256" key="1">
    <source>
        <dbReference type="SAM" id="MobiDB-lite"/>
    </source>
</evidence>
<evidence type="ECO:0000313" key="2">
    <source>
        <dbReference type="EMBL" id="MED6159277.1"/>
    </source>
</evidence>
<evidence type="ECO:0000313" key="3">
    <source>
        <dbReference type="Proteomes" id="UP001341840"/>
    </source>
</evidence>
<feature type="region of interest" description="Disordered" evidence="1">
    <location>
        <begin position="29"/>
        <end position="48"/>
    </location>
</feature>
<accession>A0ABU6UDC7</accession>
<dbReference type="EMBL" id="JASCZI010121051">
    <property type="protein sequence ID" value="MED6159277.1"/>
    <property type="molecule type" value="Genomic_DNA"/>
</dbReference>
<proteinExistence type="predicted"/>
<keyword evidence="3" id="KW-1185">Reference proteome</keyword>
<protein>
    <submittedName>
        <fullName evidence="2">Uncharacterized protein</fullName>
    </submittedName>
</protein>
<organism evidence="2 3">
    <name type="scientific">Stylosanthes scabra</name>
    <dbReference type="NCBI Taxonomy" id="79078"/>
    <lineage>
        <taxon>Eukaryota</taxon>
        <taxon>Viridiplantae</taxon>
        <taxon>Streptophyta</taxon>
        <taxon>Embryophyta</taxon>
        <taxon>Tracheophyta</taxon>
        <taxon>Spermatophyta</taxon>
        <taxon>Magnoliopsida</taxon>
        <taxon>eudicotyledons</taxon>
        <taxon>Gunneridae</taxon>
        <taxon>Pentapetalae</taxon>
        <taxon>rosids</taxon>
        <taxon>fabids</taxon>
        <taxon>Fabales</taxon>
        <taxon>Fabaceae</taxon>
        <taxon>Papilionoideae</taxon>
        <taxon>50 kb inversion clade</taxon>
        <taxon>dalbergioids sensu lato</taxon>
        <taxon>Dalbergieae</taxon>
        <taxon>Pterocarpus clade</taxon>
        <taxon>Stylosanthes</taxon>
    </lineage>
</organism>
<name>A0ABU6UDC7_9FABA</name>
<dbReference type="Proteomes" id="UP001341840">
    <property type="component" value="Unassembled WGS sequence"/>
</dbReference>
<sequence>MRQSENWGAIRFMNGATCYDNESMETSSKSNTEFASAAKKSNNQDLSDNSLSGTLPYFSGQLQSLEHLILGRGGFGTILGARISTMICCRESGF</sequence>
<comment type="caution">
    <text evidence="2">The sequence shown here is derived from an EMBL/GenBank/DDBJ whole genome shotgun (WGS) entry which is preliminary data.</text>
</comment>
<reference evidence="2 3" key="1">
    <citation type="journal article" date="2023" name="Plants (Basel)">
        <title>Bridging the Gap: Combining Genomics and Transcriptomics Approaches to Understand Stylosanthes scabra, an Orphan Legume from the Brazilian Caatinga.</title>
        <authorList>
            <person name="Ferreira-Neto J.R.C."/>
            <person name="da Silva M.D."/>
            <person name="Binneck E."/>
            <person name="de Melo N.F."/>
            <person name="da Silva R.H."/>
            <person name="de Melo A.L.T.M."/>
            <person name="Pandolfi V."/>
            <person name="Bustamante F.O."/>
            <person name="Brasileiro-Vidal A.C."/>
            <person name="Benko-Iseppon A.M."/>
        </authorList>
    </citation>
    <scope>NUCLEOTIDE SEQUENCE [LARGE SCALE GENOMIC DNA]</scope>
    <source>
        <tissue evidence="2">Leaves</tissue>
    </source>
</reference>
<gene>
    <name evidence="2" type="ORF">PIB30_040821</name>
</gene>